<comment type="caution">
    <text evidence="4">The sequence shown here is derived from an EMBL/GenBank/DDBJ whole genome shotgun (WGS) entry which is preliminary data.</text>
</comment>
<dbReference type="OrthoDB" id="241340at2759"/>
<dbReference type="PANTHER" id="PTHR43453:SF1">
    <property type="entry name" value="TRNA_RRNA METHYLTRANSFERASE SPOU TYPE DOMAIN-CONTAINING PROTEIN"/>
    <property type="match status" value="1"/>
</dbReference>
<dbReference type="EMBL" id="PQIB02000002">
    <property type="protein sequence ID" value="RLN34618.1"/>
    <property type="molecule type" value="Genomic_DNA"/>
</dbReference>
<keyword evidence="5" id="KW-1185">Reference proteome</keyword>
<dbReference type="InterPro" id="IPR029026">
    <property type="entry name" value="tRNA_m1G_MTases_N"/>
</dbReference>
<evidence type="ECO:0000256" key="1">
    <source>
        <dbReference type="ARBA" id="ARBA00022691"/>
    </source>
</evidence>
<proteinExistence type="predicted"/>
<reference evidence="5" key="1">
    <citation type="journal article" date="2019" name="Nat. Commun.">
        <title>The genome of broomcorn millet.</title>
        <authorList>
            <person name="Zou C."/>
            <person name="Miki D."/>
            <person name="Li D."/>
            <person name="Tang Q."/>
            <person name="Xiao L."/>
            <person name="Rajput S."/>
            <person name="Deng P."/>
            <person name="Jia W."/>
            <person name="Huang R."/>
            <person name="Zhang M."/>
            <person name="Sun Y."/>
            <person name="Hu J."/>
            <person name="Fu X."/>
            <person name="Schnable P.S."/>
            <person name="Li F."/>
            <person name="Zhang H."/>
            <person name="Feng B."/>
            <person name="Zhu X."/>
            <person name="Liu R."/>
            <person name="Schnable J.C."/>
            <person name="Zhu J.-K."/>
            <person name="Zhang H."/>
        </authorList>
    </citation>
    <scope>NUCLEOTIDE SEQUENCE [LARGE SCALE GENOMIC DNA]</scope>
</reference>
<dbReference type="AlphaFoldDB" id="A0A3L6TAR5"/>
<evidence type="ECO:0000256" key="2">
    <source>
        <dbReference type="ARBA" id="ARBA00022694"/>
    </source>
</evidence>
<name>A0A3L6TAR5_PANMI</name>
<feature type="compositionally biased region" description="Basic and acidic residues" evidence="3">
    <location>
        <begin position="127"/>
        <end position="145"/>
    </location>
</feature>
<keyword evidence="2" id="KW-0819">tRNA processing</keyword>
<dbReference type="InterPro" id="IPR033671">
    <property type="entry name" value="TrmH"/>
</dbReference>
<accession>A0A3L6TAR5</accession>
<sequence>MQGTRSCPARRWSGRAVDNRSYVVCLVVEGLSDFGNVSAAFRSADALGVQSVHVISCDSSSGRCRGAPTAHPRARLQDVEFQSADTTCEPAQKLTTTASSETRCWRWEMKLTGGPYLRSVRSCGVEREREEEEGRGSDDISHPRADWTPACPTDVACHMRKYVRRDQIYSISKISNSVYIKASSQTPDDTESILEAVF</sequence>
<feature type="region of interest" description="Disordered" evidence="3">
    <location>
        <begin position="127"/>
        <end position="146"/>
    </location>
</feature>
<dbReference type="Proteomes" id="UP000275267">
    <property type="component" value="Unassembled WGS sequence"/>
</dbReference>
<keyword evidence="1" id="KW-0949">S-adenosyl-L-methionine</keyword>
<dbReference type="GO" id="GO:0008168">
    <property type="term" value="F:methyltransferase activity"/>
    <property type="evidence" value="ECO:0007669"/>
    <property type="project" value="InterPro"/>
</dbReference>
<gene>
    <name evidence="4" type="ORF">C2845_PM03G28140</name>
</gene>
<dbReference type="GO" id="GO:0002938">
    <property type="term" value="P:tRNA guanine ribose methylation"/>
    <property type="evidence" value="ECO:0007669"/>
    <property type="project" value="TreeGrafter"/>
</dbReference>
<evidence type="ECO:0000256" key="3">
    <source>
        <dbReference type="SAM" id="MobiDB-lite"/>
    </source>
</evidence>
<dbReference type="STRING" id="4540.A0A3L6TAR5"/>
<dbReference type="InterPro" id="IPR029028">
    <property type="entry name" value="Alpha/beta_knot_MTases"/>
</dbReference>
<evidence type="ECO:0000313" key="5">
    <source>
        <dbReference type="Proteomes" id="UP000275267"/>
    </source>
</evidence>
<dbReference type="PANTHER" id="PTHR43453">
    <property type="entry name" value="RRNA METHYLASE-LIKE"/>
    <property type="match status" value="1"/>
</dbReference>
<protein>
    <recommendedName>
        <fullName evidence="6">tRNA/rRNA methyltransferase SpoU type domain-containing protein</fullName>
    </recommendedName>
</protein>
<organism evidence="4 5">
    <name type="scientific">Panicum miliaceum</name>
    <name type="common">Proso millet</name>
    <name type="synonym">Broomcorn millet</name>
    <dbReference type="NCBI Taxonomy" id="4540"/>
    <lineage>
        <taxon>Eukaryota</taxon>
        <taxon>Viridiplantae</taxon>
        <taxon>Streptophyta</taxon>
        <taxon>Embryophyta</taxon>
        <taxon>Tracheophyta</taxon>
        <taxon>Spermatophyta</taxon>
        <taxon>Magnoliopsida</taxon>
        <taxon>Liliopsida</taxon>
        <taxon>Poales</taxon>
        <taxon>Poaceae</taxon>
        <taxon>PACMAD clade</taxon>
        <taxon>Panicoideae</taxon>
        <taxon>Panicodae</taxon>
        <taxon>Paniceae</taxon>
        <taxon>Panicinae</taxon>
        <taxon>Panicum</taxon>
        <taxon>Panicum sect. Panicum</taxon>
    </lineage>
</organism>
<dbReference type="SUPFAM" id="SSF75217">
    <property type="entry name" value="alpha/beta knot"/>
    <property type="match status" value="1"/>
</dbReference>
<evidence type="ECO:0000313" key="4">
    <source>
        <dbReference type="EMBL" id="RLN34618.1"/>
    </source>
</evidence>
<evidence type="ECO:0008006" key="6">
    <source>
        <dbReference type="Google" id="ProtNLM"/>
    </source>
</evidence>
<dbReference type="Gene3D" id="3.40.1280.10">
    <property type="match status" value="1"/>
</dbReference>